<comment type="caution">
    <text evidence="1">The sequence shown here is derived from an EMBL/GenBank/DDBJ whole genome shotgun (WGS) entry which is preliminary data.</text>
</comment>
<reference evidence="1" key="1">
    <citation type="submission" date="2020-11" db="EMBL/GenBank/DDBJ databases">
        <title>Chlorella ohadii genome sequencing and assembly.</title>
        <authorList>
            <person name="Murik O."/>
            <person name="Treves H."/>
            <person name="Kedem I."/>
            <person name="Shotland Y."/>
            <person name="Kaplan A."/>
        </authorList>
    </citation>
    <scope>NUCLEOTIDE SEQUENCE</scope>
    <source>
        <strain evidence="1">1</strain>
    </source>
</reference>
<dbReference type="AlphaFoldDB" id="A0AAD5DWY4"/>
<name>A0AAD5DWY4_9CHLO</name>
<accession>A0AAD5DWY4</accession>
<dbReference type="EMBL" id="JADXDR010000027">
    <property type="protein sequence ID" value="KAI7844556.1"/>
    <property type="molecule type" value="Genomic_DNA"/>
</dbReference>
<dbReference type="Gene3D" id="1.20.90.10">
    <property type="entry name" value="Phospholipase A2 domain"/>
    <property type="match status" value="1"/>
</dbReference>
<evidence type="ECO:0008006" key="3">
    <source>
        <dbReference type="Google" id="ProtNLM"/>
    </source>
</evidence>
<dbReference type="GO" id="GO:0004623">
    <property type="term" value="F:phospholipase A2 activity"/>
    <property type="evidence" value="ECO:0007669"/>
    <property type="project" value="InterPro"/>
</dbReference>
<dbReference type="GO" id="GO:0006644">
    <property type="term" value="P:phospholipid metabolic process"/>
    <property type="evidence" value="ECO:0007669"/>
    <property type="project" value="InterPro"/>
</dbReference>
<keyword evidence="2" id="KW-1185">Reference proteome</keyword>
<sequence>MLAAPMATRENAFQSGAELAVDVAQELLGTCVWGNYCGGKCDGVKEGKEPLSTSEDGGLDQACYEHDRCLEENRDLEASTYCAASGTPNCFCDSQLASKAWDIYNSNKKDCALWDLTCWEYGFVMAARNVALSQEYRQYCGSCN</sequence>
<evidence type="ECO:0000313" key="1">
    <source>
        <dbReference type="EMBL" id="KAI7844556.1"/>
    </source>
</evidence>
<evidence type="ECO:0000313" key="2">
    <source>
        <dbReference type="Proteomes" id="UP001205105"/>
    </source>
</evidence>
<dbReference type="InterPro" id="IPR036444">
    <property type="entry name" value="PLipase_A2_dom_sf"/>
</dbReference>
<organism evidence="1 2">
    <name type="scientific">Chlorella ohadii</name>
    <dbReference type="NCBI Taxonomy" id="2649997"/>
    <lineage>
        <taxon>Eukaryota</taxon>
        <taxon>Viridiplantae</taxon>
        <taxon>Chlorophyta</taxon>
        <taxon>core chlorophytes</taxon>
        <taxon>Trebouxiophyceae</taxon>
        <taxon>Chlorellales</taxon>
        <taxon>Chlorellaceae</taxon>
        <taxon>Chlorella clade</taxon>
        <taxon>Chlorella</taxon>
    </lineage>
</organism>
<protein>
    <recommendedName>
        <fullName evidence="3">Phospholipase A2 domain-containing protein</fullName>
    </recommendedName>
</protein>
<proteinExistence type="predicted"/>
<dbReference type="Proteomes" id="UP001205105">
    <property type="component" value="Unassembled WGS sequence"/>
</dbReference>
<dbReference type="GO" id="GO:0050482">
    <property type="term" value="P:arachidonate secretion"/>
    <property type="evidence" value="ECO:0007669"/>
    <property type="project" value="InterPro"/>
</dbReference>
<gene>
    <name evidence="1" type="ORF">COHA_001914</name>
</gene>